<accession>A0ABQ6J9T1</accession>
<keyword evidence="1" id="KW-0805">Transcription regulation</keyword>
<reference evidence="6" key="1">
    <citation type="journal article" date="2019" name="Int. J. Syst. Evol. Microbiol.">
        <title>The Global Catalogue of Microorganisms (GCM) 10K type strain sequencing project: providing services to taxonomists for standard genome sequencing and annotation.</title>
        <authorList>
            <consortium name="The Broad Institute Genomics Platform"/>
            <consortium name="The Broad Institute Genome Sequencing Center for Infectious Disease"/>
            <person name="Wu L."/>
            <person name="Ma J."/>
        </authorList>
    </citation>
    <scope>NUCLEOTIDE SEQUENCE [LARGE SCALE GENOMIC DNA]</scope>
    <source>
        <strain evidence="6">NBRC 102030</strain>
    </source>
</reference>
<feature type="domain" description="Transcriptional regulator LacI/GalR-like sensor" evidence="4">
    <location>
        <begin position="1"/>
        <end position="81"/>
    </location>
</feature>
<dbReference type="InterPro" id="IPR046335">
    <property type="entry name" value="LacI/GalR-like_sensor"/>
</dbReference>
<gene>
    <name evidence="5" type="ORF">GCM10025855_37460</name>
</gene>
<keyword evidence="3" id="KW-0804">Transcription</keyword>
<dbReference type="Proteomes" id="UP001157046">
    <property type="component" value="Unassembled WGS sequence"/>
</dbReference>
<comment type="caution">
    <text evidence="5">The sequence shown here is derived from an EMBL/GenBank/DDBJ whole genome shotgun (WGS) entry which is preliminary data.</text>
</comment>
<name>A0ABQ6J9T1_9GAMM</name>
<sequence length="82" mass="8901">MAAGVIFECQRQGIKVPEQIGVAGFHGHDIGQSMTPKLASIITPRNDIGRIAATELLDRLNGKEIEQSVIELGYRIDLGETL</sequence>
<dbReference type="Gene3D" id="3.40.50.2300">
    <property type="match status" value="2"/>
</dbReference>
<evidence type="ECO:0000256" key="1">
    <source>
        <dbReference type="ARBA" id="ARBA00023015"/>
    </source>
</evidence>
<dbReference type="InterPro" id="IPR028082">
    <property type="entry name" value="Peripla_BP_I"/>
</dbReference>
<keyword evidence="2" id="KW-0238">DNA-binding</keyword>
<keyword evidence="6" id="KW-1185">Reference proteome</keyword>
<dbReference type="PANTHER" id="PTHR30146:SF2">
    <property type="entry name" value="HTH-TYPE TRANSCRIPTIONAL REGULATOR GNTR"/>
    <property type="match status" value="1"/>
</dbReference>
<proteinExistence type="predicted"/>
<evidence type="ECO:0000256" key="3">
    <source>
        <dbReference type="ARBA" id="ARBA00023163"/>
    </source>
</evidence>
<evidence type="ECO:0000256" key="2">
    <source>
        <dbReference type="ARBA" id="ARBA00023125"/>
    </source>
</evidence>
<dbReference type="SUPFAM" id="SSF53822">
    <property type="entry name" value="Periplasmic binding protein-like I"/>
    <property type="match status" value="1"/>
</dbReference>
<organism evidence="5 6">
    <name type="scientific">Shewanella glacialipiscicola</name>
    <dbReference type="NCBI Taxonomy" id="614069"/>
    <lineage>
        <taxon>Bacteria</taxon>
        <taxon>Pseudomonadati</taxon>
        <taxon>Pseudomonadota</taxon>
        <taxon>Gammaproteobacteria</taxon>
        <taxon>Alteromonadales</taxon>
        <taxon>Shewanellaceae</taxon>
        <taxon>Shewanella</taxon>
    </lineage>
</organism>
<dbReference type="PANTHER" id="PTHR30146">
    <property type="entry name" value="LACI-RELATED TRANSCRIPTIONAL REPRESSOR"/>
    <property type="match status" value="1"/>
</dbReference>
<dbReference type="EMBL" id="BSUY01000001">
    <property type="protein sequence ID" value="GMA84213.1"/>
    <property type="molecule type" value="Genomic_DNA"/>
</dbReference>
<evidence type="ECO:0000313" key="5">
    <source>
        <dbReference type="EMBL" id="GMA84213.1"/>
    </source>
</evidence>
<evidence type="ECO:0000259" key="4">
    <source>
        <dbReference type="Pfam" id="PF13377"/>
    </source>
</evidence>
<protein>
    <recommendedName>
        <fullName evidence="4">Transcriptional regulator LacI/GalR-like sensor domain-containing protein</fullName>
    </recommendedName>
</protein>
<dbReference type="Pfam" id="PF13377">
    <property type="entry name" value="Peripla_BP_3"/>
    <property type="match status" value="1"/>
</dbReference>
<evidence type="ECO:0000313" key="6">
    <source>
        <dbReference type="Proteomes" id="UP001157046"/>
    </source>
</evidence>